<dbReference type="Gene3D" id="1.10.10.60">
    <property type="entry name" value="Homeodomain-like"/>
    <property type="match status" value="1"/>
</dbReference>
<dbReference type="Proteomes" id="UP000006327">
    <property type="component" value="Unassembled WGS sequence"/>
</dbReference>
<dbReference type="PANTHER" id="PTHR47894">
    <property type="entry name" value="HTH-TYPE TRANSCRIPTIONAL REGULATOR GADX"/>
    <property type="match status" value="1"/>
</dbReference>
<dbReference type="GO" id="GO:0005829">
    <property type="term" value="C:cytosol"/>
    <property type="evidence" value="ECO:0007669"/>
    <property type="project" value="TreeGrafter"/>
</dbReference>
<dbReference type="RefSeq" id="WP_007618370.1">
    <property type="nucleotide sequence ID" value="NZ_BAEO01000018.1"/>
</dbReference>
<gene>
    <name evidence="5" type="ORF">GARC_1514</name>
</gene>
<dbReference type="GO" id="GO:0000976">
    <property type="term" value="F:transcription cis-regulatory region binding"/>
    <property type="evidence" value="ECO:0007669"/>
    <property type="project" value="TreeGrafter"/>
</dbReference>
<protein>
    <recommendedName>
        <fullName evidence="4">HTH araC/xylS-type domain-containing protein</fullName>
    </recommendedName>
</protein>
<comment type="caution">
    <text evidence="5">The sequence shown here is derived from an EMBL/GenBank/DDBJ whole genome shotgun (WGS) entry which is preliminary data.</text>
</comment>
<dbReference type="GO" id="GO:0003700">
    <property type="term" value="F:DNA-binding transcription factor activity"/>
    <property type="evidence" value="ECO:0007669"/>
    <property type="project" value="InterPro"/>
</dbReference>
<dbReference type="STRING" id="493475.GARC_1514"/>
<name>K6YJX7_9ALTE</name>
<evidence type="ECO:0000256" key="3">
    <source>
        <dbReference type="ARBA" id="ARBA00023163"/>
    </source>
</evidence>
<keyword evidence="2" id="KW-0238">DNA-binding</keyword>
<evidence type="ECO:0000256" key="2">
    <source>
        <dbReference type="ARBA" id="ARBA00023125"/>
    </source>
</evidence>
<dbReference type="EMBL" id="BAEO01000018">
    <property type="protein sequence ID" value="GAC18487.1"/>
    <property type="molecule type" value="Genomic_DNA"/>
</dbReference>
<evidence type="ECO:0000313" key="6">
    <source>
        <dbReference type="Proteomes" id="UP000006327"/>
    </source>
</evidence>
<sequence length="325" mass="36388">MDASVTQNFTRAIMRHLEQLGIQLNPQLKQQINKYDDASRLPMVLQDALWQSLEDQNDSSLGLNIGLAILPQSLDTMGFLLLSSPSLGEAVNSLVDYSSLVGEGGAFSKSHSKQGWKLCYEAKFTVAASLRIEAILASSVASARWISGKNIAPVAVYLKHSRQADLALYDRVFMGAQIYFGHTKNAIVYTDEDWNFKQREVNPAVHTQMLELAKQQLSQLQPKNFPAKVIALLTRQPWLSKAQVASTLAISERTLSRKLLAENLNFQSIVHDIKKQYALEQVVKASTTQAGLAEYLGYHDESAFAKAFKRWTGMGFRQYRLHYCS</sequence>
<keyword evidence="1" id="KW-0805">Transcription regulation</keyword>
<dbReference type="SUPFAM" id="SSF46689">
    <property type="entry name" value="Homeodomain-like"/>
    <property type="match status" value="1"/>
</dbReference>
<evidence type="ECO:0000313" key="5">
    <source>
        <dbReference type="EMBL" id="GAC18487.1"/>
    </source>
</evidence>
<dbReference type="OrthoDB" id="5582699at2"/>
<accession>K6YJX7</accession>
<proteinExistence type="predicted"/>
<evidence type="ECO:0000256" key="1">
    <source>
        <dbReference type="ARBA" id="ARBA00023015"/>
    </source>
</evidence>
<keyword evidence="6" id="KW-1185">Reference proteome</keyword>
<feature type="domain" description="HTH araC/xylS-type" evidence="4">
    <location>
        <begin position="223"/>
        <end position="322"/>
    </location>
</feature>
<organism evidence="5 6">
    <name type="scientific">Paraglaciecola arctica BSs20135</name>
    <dbReference type="NCBI Taxonomy" id="493475"/>
    <lineage>
        <taxon>Bacteria</taxon>
        <taxon>Pseudomonadati</taxon>
        <taxon>Pseudomonadota</taxon>
        <taxon>Gammaproteobacteria</taxon>
        <taxon>Alteromonadales</taxon>
        <taxon>Alteromonadaceae</taxon>
        <taxon>Paraglaciecola</taxon>
    </lineage>
</organism>
<dbReference type="AlphaFoldDB" id="K6YJX7"/>
<dbReference type="SMART" id="SM00342">
    <property type="entry name" value="HTH_ARAC"/>
    <property type="match status" value="1"/>
</dbReference>
<dbReference type="InterPro" id="IPR018060">
    <property type="entry name" value="HTH_AraC"/>
</dbReference>
<reference evidence="5 6" key="1">
    <citation type="journal article" date="2017" name="Antonie Van Leeuwenhoek">
        <title>Rhizobium rhizosphaerae sp. nov., a novel species isolated from rice rhizosphere.</title>
        <authorList>
            <person name="Zhao J.J."/>
            <person name="Zhang J."/>
            <person name="Zhang R.J."/>
            <person name="Zhang C.W."/>
            <person name="Yin H.Q."/>
            <person name="Zhang X.X."/>
        </authorList>
    </citation>
    <scope>NUCLEOTIDE SEQUENCE [LARGE SCALE GENOMIC DNA]</scope>
    <source>
        <strain evidence="5 6">BSs20135</strain>
    </source>
</reference>
<dbReference type="PROSITE" id="PS01124">
    <property type="entry name" value="HTH_ARAC_FAMILY_2"/>
    <property type="match status" value="1"/>
</dbReference>
<dbReference type="PANTHER" id="PTHR47894:SF1">
    <property type="entry name" value="HTH-TYPE TRANSCRIPTIONAL REGULATOR VQSM"/>
    <property type="match status" value="1"/>
</dbReference>
<dbReference type="InterPro" id="IPR009057">
    <property type="entry name" value="Homeodomain-like_sf"/>
</dbReference>
<dbReference type="Pfam" id="PF12833">
    <property type="entry name" value="HTH_18"/>
    <property type="match status" value="1"/>
</dbReference>
<dbReference type="Pfam" id="PF12625">
    <property type="entry name" value="Arabinose_bd"/>
    <property type="match status" value="1"/>
</dbReference>
<evidence type="ECO:0000259" key="4">
    <source>
        <dbReference type="PROSITE" id="PS01124"/>
    </source>
</evidence>
<dbReference type="eggNOG" id="COG2207">
    <property type="taxonomic scope" value="Bacteria"/>
</dbReference>
<dbReference type="InterPro" id="IPR032687">
    <property type="entry name" value="AraC-type_N"/>
</dbReference>
<keyword evidence="3" id="KW-0804">Transcription</keyword>